<feature type="compositionally biased region" description="Basic and acidic residues" evidence="1">
    <location>
        <begin position="319"/>
        <end position="335"/>
    </location>
</feature>
<evidence type="ECO:0000313" key="3">
    <source>
        <dbReference type="Proteomes" id="UP000196084"/>
    </source>
</evidence>
<reference evidence="2 3" key="1">
    <citation type="submission" date="2017-02" db="EMBL/GenBank/DDBJ databases">
        <title>Natronthermophilus aegyptiacus gen. nov.,sp. nov., an aerobic, extremely halophilic alkalithermophilic archaeon isolated from the athalassohaline Wadi An Natrun, Egypt.</title>
        <authorList>
            <person name="Zhao B."/>
        </authorList>
    </citation>
    <scope>NUCLEOTIDE SEQUENCE [LARGE SCALE GENOMIC DNA]</scope>
    <source>
        <strain evidence="2 3">CGMCC 1.3597</strain>
    </source>
</reference>
<organism evidence="2 3">
    <name type="scientific">Natronolimnobius baerhuensis</name>
    <dbReference type="NCBI Taxonomy" id="253108"/>
    <lineage>
        <taxon>Archaea</taxon>
        <taxon>Methanobacteriati</taxon>
        <taxon>Methanobacteriota</taxon>
        <taxon>Stenosarchaea group</taxon>
        <taxon>Halobacteria</taxon>
        <taxon>Halobacteriales</taxon>
        <taxon>Natrialbaceae</taxon>
        <taxon>Natronolimnobius</taxon>
    </lineage>
</organism>
<feature type="region of interest" description="Disordered" evidence="1">
    <location>
        <begin position="319"/>
        <end position="386"/>
    </location>
</feature>
<evidence type="ECO:0000256" key="1">
    <source>
        <dbReference type="SAM" id="MobiDB-lite"/>
    </source>
</evidence>
<evidence type="ECO:0000313" key="2">
    <source>
        <dbReference type="EMBL" id="OVE85650.1"/>
    </source>
</evidence>
<dbReference type="EMBL" id="MWPH01000001">
    <property type="protein sequence ID" value="OVE85650.1"/>
    <property type="molecule type" value="Genomic_DNA"/>
</dbReference>
<dbReference type="Proteomes" id="UP000196084">
    <property type="component" value="Unassembled WGS sequence"/>
</dbReference>
<comment type="caution">
    <text evidence="2">The sequence shown here is derived from an EMBL/GenBank/DDBJ whole genome shotgun (WGS) entry which is preliminary data.</text>
</comment>
<gene>
    <name evidence="2" type="ORF">B2G88_02155</name>
</gene>
<sequence>MADNTPDPTDSTESQTTRRMTTDPDRIREWAEERDAVPISTHGGEGHGHTFARQGEIGQDHEEHTWDEFSETITEQELVFVYEDDPASEREGLGDFDLLAREMAFERADLGRGELEDQLRQGETVTTEIVETQVIEREIVERDTIESEVVDTELADRHVVDTELLSRDIVDTEFVSADVIEVTTDETRLETIEEIERYTIESRVVDVDLESDEHVERDELETDVELETIQRSIVESDVVEADVSPDEVIEREIIESKRGEGDTVRTELIERRTRDEKVSEQTRATFVLEETQTVDSEVIGSDILESEIIGVEEYETMLSDERAATATEVRGERTSGETATVDGEQAGAETHETPKSAMDADADAGDDHPSEPPTDSSVTASPSADDQGKVIVDETGQEIGIASHVEGETVYVDPEAGLADRLKARLGWGNEGSDEYPVEPAHIAEITDDEIVIRGE</sequence>
<dbReference type="AlphaFoldDB" id="A0A202ECB8"/>
<proteinExistence type="predicted"/>
<feature type="compositionally biased region" description="Polar residues" evidence="1">
    <location>
        <begin position="373"/>
        <end position="384"/>
    </location>
</feature>
<evidence type="ECO:0008006" key="4">
    <source>
        <dbReference type="Google" id="ProtNLM"/>
    </source>
</evidence>
<dbReference type="RefSeq" id="WP_087713848.1">
    <property type="nucleotide sequence ID" value="NZ_MWPH01000001.1"/>
</dbReference>
<accession>A0A202ECB8</accession>
<name>A0A202ECB8_9EURY</name>
<keyword evidence="3" id="KW-1185">Reference proteome</keyword>
<feature type="compositionally biased region" description="Polar residues" evidence="1">
    <location>
        <begin position="1"/>
        <end position="19"/>
    </location>
</feature>
<dbReference type="OrthoDB" id="157291at2157"/>
<feature type="region of interest" description="Disordered" evidence="1">
    <location>
        <begin position="1"/>
        <end position="62"/>
    </location>
</feature>
<protein>
    <recommendedName>
        <fullName evidence="4">DUF2382 domain-containing protein</fullName>
    </recommendedName>
</protein>
<feature type="compositionally biased region" description="Basic and acidic residues" evidence="1">
    <location>
        <begin position="20"/>
        <end position="36"/>
    </location>
</feature>